<feature type="non-terminal residue" evidence="2">
    <location>
        <position position="1"/>
    </location>
</feature>
<dbReference type="EMBL" id="UINC01066356">
    <property type="protein sequence ID" value="SVB96988.1"/>
    <property type="molecule type" value="Genomic_DNA"/>
</dbReference>
<name>A0A382IBQ4_9ZZZZ</name>
<dbReference type="Pfam" id="PF00561">
    <property type="entry name" value="Abhydrolase_1"/>
    <property type="match status" value="1"/>
</dbReference>
<dbReference type="PRINTS" id="PR00111">
    <property type="entry name" value="ABHYDROLASE"/>
</dbReference>
<dbReference type="Gene3D" id="3.40.50.1820">
    <property type="entry name" value="alpha/beta hydrolase"/>
    <property type="match status" value="1"/>
</dbReference>
<feature type="domain" description="AB hydrolase-1" evidence="1">
    <location>
        <begin position="78"/>
        <end position="307"/>
    </location>
</feature>
<dbReference type="SUPFAM" id="SSF53474">
    <property type="entry name" value="alpha/beta-Hydrolases"/>
    <property type="match status" value="1"/>
</dbReference>
<sequence length="330" mass="37156">VIPATSAHIVADYISWIFIRPSSRIQINHRYRVSRQTFGCNLRGELVLLPQIRNAFMSFVNLATGIKVYYEIEGQGEPLLLIMGTAADHNTWSAQVSAYRNHYAVITYDARGTGQSTHPQGKEEYSMQILAEDAAALLDELDISRAHVSGLSLGSATAQELAINHPDKVASLQLHGTWGFSDEWFVRMIDTNEYPVLRGDFEMYIRTALLWIASPAFINDQSDDVSAFERGFILENPYPPSRHGMLGHFHADKTHDALGRLGVITAPTLITSGEMDWQVPTRYGLEVQRRIPGATMHVFRGAHSSHIAFYEMAEEWNQFTLAWLQHQKAL</sequence>
<dbReference type="InterPro" id="IPR050471">
    <property type="entry name" value="AB_hydrolase"/>
</dbReference>
<accession>A0A382IBQ4</accession>
<protein>
    <recommendedName>
        <fullName evidence="1">AB hydrolase-1 domain-containing protein</fullName>
    </recommendedName>
</protein>
<organism evidence="2">
    <name type="scientific">marine metagenome</name>
    <dbReference type="NCBI Taxonomy" id="408172"/>
    <lineage>
        <taxon>unclassified sequences</taxon>
        <taxon>metagenomes</taxon>
        <taxon>ecological metagenomes</taxon>
    </lineage>
</organism>
<evidence type="ECO:0000259" key="1">
    <source>
        <dbReference type="Pfam" id="PF00561"/>
    </source>
</evidence>
<dbReference type="InterPro" id="IPR029058">
    <property type="entry name" value="AB_hydrolase_fold"/>
</dbReference>
<gene>
    <name evidence="2" type="ORF">METZ01_LOCUS249842</name>
</gene>
<dbReference type="InterPro" id="IPR000073">
    <property type="entry name" value="AB_hydrolase_1"/>
</dbReference>
<evidence type="ECO:0000313" key="2">
    <source>
        <dbReference type="EMBL" id="SVB96988.1"/>
    </source>
</evidence>
<reference evidence="2" key="1">
    <citation type="submission" date="2018-05" db="EMBL/GenBank/DDBJ databases">
        <authorList>
            <person name="Lanie J.A."/>
            <person name="Ng W.-L."/>
            <person name="Kazmierczak K.M."/>
            <person name="Andrzejewski T.M."/>
            <person name="Davidsen T.M."/>
            <person name="Wayne K.J."/>
            <person name="Tettelin H."/>
            <person name="Glass J.I."/>
            <person name="Rusch D."/>
            <person name="Podicherti R."/>
            <person name="Tsui H.-C.T."/>
            <person name="Winkler M.E."/>
        </authorList>
    </citation>
    <scope>NUCLEOTIDE SEQUENCE</scope>
</reference>
<dbReference type="PANTHER" id="PTHR43433:SF5">
    <property type="entry name" value="AB HYDROLASE-1 DOMAIN-CONTAINING PROTEIN"/>
    <property type="match status" value="1"/>
</dbReference>
<dbReference type="AlphaFoldDB" id="A0A382IBQ4"/>
<dbReference type="PANTHER" id="PTHR43433">
    <property type="entry name" value="HYDROLASE, ALPHA/BETA FOLD FAMILY PROTEIN"/>
    <property type="match status" value="1"/>
</dbReference>
<proteinExistence type="predicted"/>